<evidence type="ECO:0000313" key="11">
    <source>
        <dbReference type="Proteomes" id="UP000008281"/>
    </source>
</evidence>
<evidence type="ECO:0000256" key="2">
    <source>
        <dbReference type="ARBA" id="ARBA00022664"/>
    </source>
</evidence>
<keyword evidence="5" id="KW-0539">Nucleus</keyword>
<accession>E3M6A3</accession>
<protein>
    <submittedName>
        <fullName evidence="10">CRE-CPSF-3 protein</fullName>
    </submittedName>
</protein>
<evidence type="ECO:0000259" key="7">
    <source>
        <dbReference type="SMART" id="SM00849"/>
    </source>
</evidence>
<dbReference type="AlphaFoldDB" id="E3M6A3"/>
<evidence type="ECO:0000259" key="9">
    <source>
        <dbReference type="SMART" id="SM01098"/>
    </source>
</evidence>
<evidence type="ECO:0000313" key="10">
    <source>
        <dbReference type="EMBL" id="EFO93201.1"/>
    </source>
</evidence>
<name>E3M6A3_CAERE</name>
<dbReference type="Gene3D" id="3.60.15.10">
    <property type="entry name" value="Ribonuclease Z/Hydroxyacylglutathione hydrolase-like"/>
    <property type="match status" value="1"/>
</dbReference>
<dbReference type="InterPro" id="IPR036866">
    <property type="entry name" value="RibonucZ/Hydroxyglut_hydro"/>
</dbReference>
<dbReference type="SMART" id="SM01027">
    <property type="entry name" value="Beta-Casp"/>
    <property type="match status" value="1"/>
</dbReference>
<dbReference type="HOGENOM" id="CLU_009673_2_3_1"/>
<reference evidence="10" key="1">
    <citation type="submission" date="2007-07" db="EMBL/GenBank/DDBJ databases">
        <title>PCAP assembly of the Caenorhabditis remanei genome.</title>
        <authorList>
            <consortium name="The Caenorhabditis remanei Sequencing Consortium"/>
            <person name="Wilson R.K."/>
        </authorList>
    </citation>
    <scope>NUCLEOTIDE SEQUENCE [LARGE SCALE GENOMIC DNA]</scope>
    <source>
        <strain evidence="10">PB4641</strain>
    </source>
</reference>
<dbReference type="FunCoup" id="E3M6A3">
    <property type="interactions" value="2568"/>
</dbReference>
<dbReference type="Pfam" id="PF07521">
    <property type="entry name" value="RMMBL"/>
    <property type="match status" value="1"/>
</dbReference>
<dbReference type="GO" id="GO:0003723">
    <property type="term" value="F:RNA binding"/>
    <property type="evidence" value="ECO:0007669"/>
    <property type="project" value="TreeGrafter"/>
</dbReference>
<dbReference type="OrthoDB" id="10249535at2759"/>
<dbReference type="SUPFAM" id="SSF56281">
    <property type="entry name" value="Metallo-hydrolase/oxidoreductase"/>
    <property type="match status" value="1"/>
</dbReference>
<dbReference type="GO" id="GO:0005847">
    <property type="term" value="C:mRNA cleavage and polyadenylation specificity factor complex"/>
    <property type="evidence" value="ECO:0007669"/>
    <property type="project" value="TreeGrafter"/>
</dbReference>
<feature type="domain" description="Metallo-beta-lactamase" evidence="7">
    <location>
        <begin position="23"/>
        <end position="235"/>
    </location>
</feature>
<dbReference type="Proteomes" id="UP000008281">
    <property type="component" value="Unassembled WGS sequence"/>
</dbReference>
<gene>
    <name evidence="10" type="primary">Cre-cpsf-3</name>
    <name evidence="10" type="ORF">CRE_10114</name>
</gene>
<evidence type="ECO:0000256" key="6">
    <source>
        <dbReference type="SAM" id="MobiDB-lite"/>
    </source>
</evidence>
<keyword evidence="2" id="KW-0507">mRNA processing</keyword>
<dbReference type="InterPro" id="IPR021718">
    <property type="entry name" value="CPSF73-100_C"/>
</dbReference>
<keyword evidence="3" id="KW-0540">Nuclease</keyword>
<proteinExistence type="predicted"/>
<dbReference type="eggNOG" id="KOG1137">
    <property type="taxonomic scope" value="Eukaryota"/>
</dbReference>
<feature type="domain" description="Beta-Casp" evidence="8">
    <location>
        <begin position="247"/>
        <end position="368"/>
    </location>
</feature>
<dbReference type="FunFam" id="3.40.50.10890:FF:000001">
    <property type="entry name" value="Cleavage and polyadenylation specificity factor subunit 3"/>
    <property type="match status" value="1"/>
</dbReference>
<dbReference type="Pfam" id="PF00753">
    <property type="entry name" value="Lactamase_B"/>
    <property type="match status" value="1"/>
</dbReference>
<dbReference type="Pfam" id="PF10996">
    <property type="entry name" value="Beta-Casp"/>
    <property type="match status" value="1"/>
</dbReference>
<dbReference type="InterPro" id="IPR011108">
    <property type="entry name" value="RMMBL"/>
</dbReference>
<dbReference type="EMBL" id="DS268426">
    <property type="protein sequence ID" value="EFO93201.1"/>
    <property type="molecule type" value="Genomic_DNA"/>
</dbReference>
<evidence type="ECO:0000259" key="8">
    <source>
        <dbReference type="SMART" id="SM01027"/>
    </source>
</evidence>
<dbReference type="SMART" id="SM00849">
    <property type="entry name" value="Lactamase_B"/>
    <property type="match status" value="1"/>
</dbReference>
<dbReference type="GO" id="GO:0004534">
    <property type="term" value="F:5'-3' RNA exonuclease activity"/>
    <property type="evidence" value="ECO:0007669"/>
    <property type="project" value="TreeGrafter"/>
</dbReference>
<dbReference type="STRING" id="31234.E3M6A3"/>
<dbReference type="InterPro" id="IPR022712">
    <property type="entry name" value="Beta_Casp"/>
</dbReference>
<dbReference type="InterPro" id="IPR001279">
    <property type="entry name" value="Metallo-B-lactamas"/>
</dbReference>
<dbReference type="Gene3D" id="3.40.50.10890">
    <property type="match status" value="1"/>
</dbReference>
<dbReference type="PANTHER" id="PTHR11203:SF11">
    <property type="entry name" value="CLEAVAGE AND POLYADENYLATION SPECIFICITY FACTOR SUBUNIT 3"/>
    <property type="match status" value="1"/>
</dbReference>
<feature type="domain" description="Pre-mRNA 3'-end-processing endonuclease polyadenylation factor C-term" evidence="9">
    <location>
        <begin position="477"/>
        <end position="701"/>
    </location>
</feature>
<dbReference type="Pfam" id="PF11718">
    <property type="entry name" value="CPSF73-100_C"/>
    <property type="match status" value="1"/>
</dbReference>
<feature type="region of interest" description="Disordered" evidence="6">
    <location>
        <begin position="659"/>
        <end position="679"/>
    </location>
</feature>
<evidence type="ECO:0000256" key="5">
    <source>
        <dbReference type="ARBA" id="ARBA00023242"/>
    </source>
</evidence>
<dbReference type="SMART" id="SM01098">
    <property type="entry name" value="CPSF73-100_C"/>
    <property type="match status" value="1"/>
</dbReference>
<keyword evidence="11" id="KW-1185">Reference proteome</keyword>
<organism evidence="11">
    <name type="scientific">Caenorhabditis remanei</name>
    <name type="common">Caenorhabditis vulgaris</name>
    <dbReference type="NCBI Taxonomy" id="31234"/>
    <lineage>
        <taxon>Eukaryota</taxon>
        <taxon>Metazoa</taxon>
        <taxon>Ecdysozoa</taxon>
        <taxon>Nematoda</taxon>
        <taxon>Chromadorea</taxon>
        <taxon>Rhabditida</taxon>
        <taxon>Rhabditina</taxon>
        <taxon>Rhabditomorpha</taxon>
        <taxon>Rhabditoidea</taxon>
        <taxon>Rhabditidae</taxon>
        <taxon>Peloderinae</taxon>
        <taxon>Caenorhabditis</taxon>
    </lineage>
</organism>
<dbReference type="GO" id="GO:0006398">
    <property type="term" value="P:mRNA 3'-end processing by stem-loop binding and cleavage"/>
    <property type="evidence" value="ECO:0007669"/>
    <property type="project" value="TreeGrafter"/>
</dbReference>
<dbReference type="InParanoid" id="E3M6A3"/>
<dbReference type="PANTHER" id="PTHR11203">
    <property type="entry name" value="CLEAVAGE AND POLYADENYLATION SPECIFICITY FACTOR FAMILY MEMBER"/>
    <property type="match status" value="1"/>
</dbReference>
<dbReference type="GO" id="GO:0004521">
    <property type="term" value="F:RNA endonuclease activity"/>
    <property type="evidence" value="ECO:0007669"/>
    <property type="project" value="TreeGrafter"/>
</dbReference>
<evidence type="ECO:0000256" key="4">
    <source>
        <dbReference type="ARBA" id="ARBA00022801"/>
    </source>
</evidence>
<evidence type="ECO:0000256" key="1">
    <source>
        <dbReference type="ARBA" id="ARBA00004123"/>
    </source>
</evidence>
<dbReference type="InterPro" id="IPR050698">
    <property type="entry name" value="MBL"/>
</dbReference>
<keyword evidence="4" id="KW-0378">Hydrolase</keyword>
<comment type="subcellular location">
    <subcellularLocation>
        <location evidence="1">Nucleus</location>
    </subcellularLocation>
</comment>
<sequence length="712" mass="79779">MEENNDNSDSLSFTPLGSGQEVGRSCHLLEYKGKRVMLDCGVHPGLHGVDALPFVDFVEIENIDLLLITHFHLDHCGALPWLLQKTAFRGKCFMTHATKAIYRMLLGDYVRISKYGGADRNQLYTEDDLEKSMAKIETIDFREQKEVNGIRFWPYVAGHVLGACQFMIEIAGVRVLYTGDFSCLEDRHLCAAEIPPITPQVLITESTYGTQTHEERSVREKRFTQMVHDIVTRGGRCLIPAFAIGPAQELMLILDEYWESHQELHDIPVYYASSLAKKCMSVYQTFVNGMNSRIQKQIAVKNPFIFKHVSTLRGMDQFEDAGPCVVLATPGMLQSGFSRELFENWCSDSKNGCIIAGYCVEGTLARHILTEPEEIVSLSGEKLPMRMQVGYVSFSAHTDFNQTSNFVKALKPPHLVLVHGELHEMSRLKAGIERQFQDANIPIEVHNPRNTERLDLQFRGEKTAKVIGKLAQKMPENGEIISGVLVKNNFSYSLMVYEELGSCTSLRTSSLEQKMSVNYSNSVRLLLFNLNQLNDDATLLQNAKLKEMSKKGTITHAISIFQVGLALSEIMNHLSSGKSYCFILRKRSCFSDMYADSVTAAILHAQANPVPEKYLPASSSFPPFNTALEGMVKHICGDDVSLVMSDRGLLAQFEEDGRRLPVEGNPDGPVTMGGDDPMDDPTTSHILQGLTEKMRQIVTTNNETDLIDDMEY</sequence>
<dbReference type="CDD" id="cd16292">
    <property type="entry name" value="CPSF3-like_MBL-fold"/>
    <property type="match status" value="1"/>
</dbReference>
<dbReference type="OMA" id="CKQHITL"/>
<evidence type="ECO:0000256" key="3">
    <source>
        <dbReference type="ARBA" id="ARBA00022722"/>
    </source>
</evidence>